<reference evidence="2" key="1">
    <citation type="submission" date="2010-09" db="EMBL/GenBank/DDBJ databases">
        <title>Complete sequence of Chromosome of Cyanothece sp. PCC 7822.</title>
        <authorList>
            <consortium name="US DOE Joint Genome Institute"/>
            <person name="Lucas S."/>
            <person name="Copeland A."/>
            <person name="Lapidus A."/>
            <person name="Cheng J.-F."/>
            <person name="Bruce D."/>
            <person name="Goodwin L."/>
            <person name="Pitluck S."/>
            <person name="Saunders E."/>
            <person name="Brettin T."/>
            <person name="Detter J.C."/>
            <person name="Han C."/>
            <person name="Land M."/>
            <person name="Hauser L."/>
            <person name="Chang Y.-J."/>
            <person name="Jeffries C."/>
            <person name="Kyrpides N."/>
            <person name="Ivanova N."/>
            <person name="Mikhailova N."/>
            <person name="Pakrasi H."/>
            <person name="Sherman L."/>
            <person name="Woyke T."/>
        </authorList>
    </citation>
    <scope>NUCLEOTIDE SEQUENCE</scope>
    <source>
        <strain evidence="2">PCC 7822</strain>
    </source>
</reference>
<dbReference type="STRING" id="497965.Cyan7822_2608"/>
<dbReference type="RefSeq" id="WP_013322684.1">
    <property type="nucleotide sequence ID" value="NC_014501.1"/>
</dbReference>
<dbReference type="AlphaFoldDB" id="E0U7U3"/>
<evidence type="ECO:0000313" key="2">
    <source>
        <dbReference type="EMBL" id="ADN14905.1"/>
    </source>
</evidence>
<dbReference type="KEGG" id="cyj:Cyan7822_2608"/>
<organism evidence="2 5">
    <name type="scientific">Gloeothece verrucosa (strain PCC 7822)</name>
    <name type="common">Cyanothece sp. (strain PCC 7822)</name>
    <dbReference type="NCBI Taxonomy" id="497965"/>
    <lineage>
        <taxon>Bacteria</taxon>
        <taxon>Bacillati</taxon>
        <taxon>Cyanobacteriota</taxon>
        <taxon>Cyanophyceae</taxon>
        <taxon>Oscillatoriophycideae</taxon>
        <taxon>Chroococcales</taxon>
        <taxon>Aphanothecaceae</taxon>
        <taxon>Gloeothece</taxon>
        <taxon>Gloeothece verrucosa</taxon>
    </lineage>
</organism>
<evidence type="ECO:0000313" key="5">
    <source>
        <dbReference type="Proteomes" id="UP000008206"/>
    </source>
</evidence>
<evidence type="ECO:0000313" key="4">
    <source>
        <dbReference type="EMBL" id="ADN16431.1"/>
    </source>
</evidence>
<dbReference type="KEGG" id="cyj:Cyan7822_3270"/>
<proteinExistence type="predicted"/>
<protein>
    <submittedName>
        <fullName evidence="2">Uncharacterized protein</fullName>
    </submittedName>
</protein>
<dbReference type="EMBL" id="CP002198">
    <property type="protein sequence ID" value="ADN16431.1"/>
    <property type="molecule type" value="Genomic_DNA"/>
</dbReference>
<dbReference type="KEGG" id="cyj:Cyan7822_4521"/>
<accession>E0U7U3</accession>
<dbReference type="EMBL" id="CP002198">
    <property type="protein sequence ID" value="ADN14579.1"/>
    <property type="molecule type" value="Genomic_DNA"/>
</dbReference>
<dbReference type="Proteomes" id="UP000008206">
    <property type="component" value="Chromosome"/>
</dbReference>
<evidence type="ECO:0000313" key="1">
    <source>
        <dbReference type="EMBL" id="ADN14579.1"/>
    </source>
</evidence>
<dbReference type="EMBL" id="CP002198">
    <property type="protein sequence ID" value="ADN15220.1"/>
    <property type="molecule type" value="Genomic_DNA"/>
</dbReference>
<evidence type="ECO:0000313" key="3">
    <source>
        <dbReference type="EMBL" id="ADN15220.1"/>
    </source>
</evidence>
<reference evidence="5" key="2">
    <citation type="journal article" date="2011" name="MBio">
        <title>Novel metabolic attributes of the genus Cyanothece, comprising a group of unicellular nitrogen-fixing Cyanobacteria.</title>
        <authorList>
            <person name="Bandyopadhyay A."/>
            <person name="Elvitigala T."/>
            <person name="Welsh E."/>
            <person name="Stockel J."/>
            <person name="Liberton M."/>
            <person name="Min H."/>
            <person name="Sherman L.A."/>
            <person name="Pakrasi H.B."/>
        </authorList>
    </citation>
    <scope>NUCLEOTIDE SEQUENCE [LARGE SCALE GENOMIC DNA]</scope>
    <source>
        <strain evidence="5">PCC 7822</strain>
    </source>
</reference>
<sequence>MATVSRKILKPHSFTEGNQTYLIRLPDIYDGNGSTIGAALGIKKLADNYEPKAGDISISVCEGQKQGKLVKMRISYLQGTKKKNSIITCPVDKAATAVTQILSKNFEGNNIVGAGFPRRRRRG</sequence>
<dbReference type="KEGG" id="cyj:Cyan7822_2948"/>
<keyword evidence="5" id="KW-1185">Reference proteome</keyword>
<name>E0U7U3_GLOV7</name>
<gene>
    <name evidence="1" type="ordered locus">Cyan7822_2608</name>
    <name evidence="2" type="ordered locus">Cyan7822_2948</name>
    <name evidence="3" type="ordered locus">Cyan7822_3270</name>
    <name evidence="4" type="ordered locus">Cyan7822_4521</name>
</gene>
<dbReference type="EMBL" id="CP002198">
    <property type="protein sequence ID" value="ADN14905.1"/>
    <property type="molecule type" value="Genomic_DNA"/>
</dbReference>
<dbReference type="HOGENOM" id="CLU_2022895_0_0_3"/>